<proteinExistence type="predicted"/>
<reference evidence="1" key="1">
    <citation type="submission" date="2018-02" db="EMBL/GenBank/DDBJ databases">
        <title>Rhizophora mucronata_Transcriptome.</title>
        <authorList>
            <person name="Meera S.P."/>
            <person name="Sreeshan A."/>
            <person name="Augustine A."/>
        </authorList>
    </citation>
    <scope>NUCLEOTIDE SEQUENCE</scope>
    <source>
        <tissue evidence="1">Leaf</tissue>
    </source>
</reference>
<sequence>MILVSQALDVFVKDLYFDLNQILNSGFSVNDIFRSVRLNVNLLFLTVAYLFLRDLFGSL</sequence>
<protein>
    <submittedName>
        <fullName evidence="1">Uncharacterized protein</fullName>
    </submittedName>
</protein>
<dbReference type="AlphaFoldDB" id="A0A2P2JWE3"/>
<accession>A0A2P2JWE3</accession>
<name>A0A2P2JWE3_RHIMU</name>
<evidence type="ECO:0000313" key="1">
    <source>
        <dbReference type="EMBL" id="MBW97770.1"/>
    </source>
</evidence>
<organism evidence="1">
    <name type="scientific">Rhizophora mucronata</name>
    <name type="common">Asiatic mangrove</name>
    <dbReference type="NCBI Taxonomy" id="61149"/>
    <lineage>
        <taxon>Eukaryota</taxon>
        <taxon>Viridiplantae</taxon>
        <taxon>Streptophyta</taxon>
        <taxon>Embryophyta</taxon>
        <taxon>Tracheophyta</taxon>
        <taxon>Spermatophyta</taxon>
        <taxon>Magnoliopsida</taxon>
        <taxon>eudicotyledons</taxon>
        <taxon>Gunneridae</taxon>
        <taxon>Pentapetalae</taxon>
        <taxon>rosids</taxon>
        <taxon>fabids</taxon>
        <taxon>Malpighiales</taxon>
        <taxon>Rhizophoraceae</taxon>
        <taxon>Rhizophora</taxon>
    </lineage>
</organism>
<dbReference type="EMBL" id="GGEC01017287">
    <property type="protein sequence ID" value="MBW97770.1"/>
    <property type="molecule type" value="Transcribed_RNA"/>
</dbReference>